<dbReference type="InterPro" id="IPR029063">
    <property type="entry name" value="SAM-dependent_MTases_sf"/>
</dbReference>
<dbReference type="GO" id="GO:0008168">
    <property type="term" value="F:methyltransferase activity"/>
    <property type="evidence" value="ECO:0007669"/>
    <property type="project" value="UniProtKB-KW"/>
</dbReference>
<dbReference type="RefSeq" id="WP_105512954.1">
    <property type="nucleotide sequence ID" value="NZ_PVEP01000001.1"/>
</dbReference>
<evidence type="ECO:0000313" key="4">
    <source>
        <dbReference type="Proteomes" id="UP000238338"/>
    </source>
</evidence>
<proteinExistence type="predicted"/>
<reference evidence="3 4" key="1">
    <citation type="submission" date="2018-02" db="EMBL/GenBank/DDBJ databases">
        <title>Genomic Encyclopedia of Archaeal and Bacterial Type Strains, Phase II (KMG-II): from individual species to whole genera.</title>
        <authorList>
            <person name="Goeker M."/>
        </authorList>
    </citation>
    <scope>NUCLEOTIDE SEQUENCE [LARGE SCALE GENOMIC DNA]</scope>
    <source>
        <strain evidence="3 4">DSM 18921</strain>
    </source>
</reference>
<feature type="domain" description="Methyltransferase" evidence="2">
    <location>
        <begin position="58"/>
        <end position="152"/>
    </location>
</feature>
<dbReference type="EMBL" id="PVEP01000001">
    <property type="protein sequence ID" value="PQV58701.1"/>
    <property type="molecule type" value="Genomic_DNA"/>
</dbReference>
<keyword evidence="3" id="KW-0489">Methyltransferase</keyword>
<keyword evidence="4" id="KW-1185">Reference proteome</keyword>
<sequence length="236" mass="26763">MGVGHNIEAENAGWSFAGKTSETFVEHIKQSVPLYAEGHDIVCQLSDFFVSDNSVCYEIGTSTGELLKKLAVHNKTKPGARWIGIDPVAEMVETAKQHCADVKNIQLLHDDARLFEYEPADMIVSYYTIQFIPPRDRQQLIDRIYQSLNWGGAFVMFEKVRAPDARFQDILTQLYADFKLRNGFDCEEIVMKTRSLKGILEPFSTQGNIDMMKRAGFVDITTVQKSLCFEGFFAIK</sequence>
<dbReference type="PANTHER" id="PTHR43861:SF2">
    <property type="entry name" value="CARBOXY-S-ADENOSYL-L-METHIONINE SYNTHASE"/>
    <property type="match status" value="1"/>
</dbReference>
<accession>A0A2S8SCX0</accession>
<evidence type="ECO:0000313" key="3">
    <source>
        <dbReference type="EMBL" id="PQV58701.1"/>
    </source>
</evidence>
<gene>
    <name evidence="3" type="ORF">LX70_00513</name>
</gene>
<dbReference type="PANTHER" id="PTHR43861">
    <property type="entry name" value="TRANS-ACONITATE 2-METHYLTRANSFERASE-RELATED"/>
    <property type="match status" value="1"/>
</dbReference>
<name>A0A2S8SCX0_9RHOB</name>
<dbReference type="CDD" id="cd02440">
    <property type="entry name" value="AdoMet_MTases"/>
    <property type="match status" value="1"/>
</dbReference>
<dbReference type="Proteomes" id="UP000238338">
    <property type="component" value="Unassembled WGS sequence"/>
</dbReference>
<dbReference type="Gene3D" id="3.40.50.150">
    <property type="entry name" value="Vaccinia Virus protein VP39"/>
    <property type="match status" value="1"/>
</dbReference>
<dbReference type="GO" id="GO:0032259">
    <property type="term" value="P:methylation"/>
    <property type="evidence" value="ECO:0007669"/>
    <property type="project" value="UniProtKB-KW"/>
</dbReference>
<dbReference type="Pfam" id="PF13649">
    <property type="entry name" value="Methyltransf_25"/>
    <property type="match status" value="1"/>
</dbReference>
<protein>
    <submittedName>
        <fullName evidence="3">tRNA (Cmo5U34)-methyltransferase</fullName>
    </submittedName>
</protein>
<dbReference type="AlphaFoldDB" id="A0A2S8SCX0"/>
<organism evidence="3 4">
    <name type="scientific">Albidovulum denitrificans</name>
    <dbReference type="NCBI Taxonomy" id="404881"/>
    <lineage>
        <taxon>Bacteria</taxon>
        <taxon>Pseudomonadati</taxon>
        <taxon>Pseudomonadota</taxon>
        <taxon>Alphaproteobacteria</taxon>
        <taxon>Rhodobacterales</taxon>
        <taxon>Paracoccaceae</taxon>
        <taxon>Albidovulum</taxon>
    </lineage>
</organism>
<comment type="caution">
    <text evidence="3">The sequence shown here is derived from an EMBL/GenBank/DDBJ whole genome shotgun (WGS) entry which is preliminary data.</text>
</comment>
<dbReference type="SUPFAM" id="SSF53335">
    <property type="entry name" value="S-adenosyl-L-methionine-dependent methyltransferases"/>
    <property type="match status" value="1"/>
</dbReference>
<evidence type="ECO:0000259" key="2">
    <source>
        <dbReference type="Pfam" id="PF13649"/>
    </source>
</evidence>
<keyword evidence="1 3" id="KW-0808">Transferase</keyword>
<dbReference type="InterPro" id="IPR041698">
    <property type="entry name" value="Methyltransf_25"/>
</dbReference>
<dbReference type="OrthoDB" id="213472at2"/>
<evidence type="ECO:0000256" key="1">
    <source>
        <dbReference type="ARBA" id="ARBA00022679"/>
    </source>
</evidence>